<evidence type="ECO:0000256" key="4">
    <source>
        <dbReference type="ARBA" id="ARBA00022989"/>
    </source>
</evidence>
<gene>
    <name evidence="10" type="ORF">LPB303_15870</name>
</gene>
<dbReference type="GO" id="GO:0005524">
    <property type="term" value="F:ATP binding"/>
    <property type="evidence" value="ECO:0007669"/>
    <property type="project" value="UniProtKB-KW"/>
</dbReference>
<evidence type="ECO:0000256" key="2">
    <source>
        <dbReference type="ARBA" id="ARBA00022475"/>
    </source>
</evidence>
<dbReference type="GO" id="GO:0005886">
    <property type="term" value="C:plasma membrane"/>
    <property type="evidence" value="ECO:0007669"/>
    <property type="project" value="UniProtKB-SubCell"/>
</dbReference>
<reference evidence="10 11" key="1">
    <citation type="submission" date="2016-02" db="EMBL/GenBank/DDBJ databases">
        <title>Draft genome sequence of Polaribacter atrinae KACC17473.</title>
        <authorList>
            <person name="Shin S.-K."/>
            <person name="Yi H."/>
        </authorList>
    </citation>
    <scope>NUCLEOTIDE SEQUENCE [LARGE SCALE GENOMIC DNA]</scope>
    <source>
        <strain evidence="10 11">KACC 17473</strain>
    </source>
</reference>
<dbReference type="Proteomes" id="UP000076923">
    <property type="component" value="Unassembled WGS sequence"/>
</dbReference>
<feature type="transmembrane region" description="Helical" evidence="7">
    <location>
        <begin position="21"/>
        <end position="41"/>
    </location>
</feature>
<accession>A0A176SZ79</accession>
<dbReference type="PANTHER" id="PTHR30572:SF4">
    <property type="entry name" value="ABC TRANSPORTER PERMEASE YTRF"/>
    <property type="match status" value="1"/>
</dbReference>
<proteinExistence type="inferred from homology"/>
<sequence length="409" mass="45495">MFDIDRWREIFQSISKNKLRSALSGFTVAFAILLFTLLFGIGNGLQNTFKNEFAKDAMNSIYIWTNNTTIAYKGNQIGRRIQFKNDDFTYIKENFGDKIQTISPRIQRSANVVYKDEKDNYTIRGVYPEYYVLESAEVTEGRFLNYRDLQENGKVVVIGKMVEKDLFGQLSAFGKQINISGIMYKVIGVFSDPGGDSDERYIYTPFTTMQKMYGNNDYVDEFGITYNPDLSIDEAIAFSSELHRELKKRHNVSPNDQRGIGLDNYATNNKEVSGMMFGLSILILVIGFGTLIAGVVGISNIMVYIVKERTKELGIRKAVGATPKMIVAMIMQEAIFITAISGYAGLLVGIGILEFAGPSLEKYFILNPSVSQPVVIGATLTLVCAGLIAGYLPAKKAAKIKPVVALNSD</sequence>
<keyword evidence="10" id="KW-0067">ATP-binding</keyword>
<dbReference type="Pfam" id="PF12704">
    <property type="entry name" value="MacB_PCD"/>
    <property type="match status" value="1"/>
</dbReference>
<feature type="domain" description="ABC3 transporter permease C-terminal" evidence="8">
    <location>
        <begin position="285"/>
        <end position="402"/>
    </location>
</feature>
<keyword evidence="11" id="KW-1185">Reference proteome</keyword>
<comment type="subcellular location">
    <subcellularLocation>
        <location evidence="1">Cell membrane</location>
        <topology evidence="1">Multi-pass membrane protein</topology>
    </subcellularLocation>
</comment>
<evidence type="ECO:0000313" key="11">
    <source>
        <dbReference type="Proteomes" id="UP000076923"/>
    </source>
</evidence>
<evidence type="ECO:0000256" key="6">
    <source>
        <dbReference type="ARBA" id="ARBA00038076"/>
    </source>
</evidence>
<name>A0A176SZ79_9FLAO</name>
<dbReference type="Pfam" id="PF02687">
    <property type="entry name" value="FtsX"/>
    <property type="match status" value="1"/>
</dbReference>
<comment type="caution">
    <text evidence="10">The sequence shown here is derived from an EMBL/GenBank/DDBJ whole genome shotgun (WGS) entry which is preliminary data.</text>
</comment>
<dbReference type="OrthoDB" id="9770036at2"/>
<feature type="transmembrane region" description="Helical" evidence="7">
    <location>
        <begin position="275"/>
        <end position="305"/>
    </location>
</feature>
<evidence type="ECO:0000259" key="8">
    <source>
        <dbReference type="Pfam" id="PF02687"/>
    </source>
</evidence>
<feature type="domain" description="MacB-like periplasmic core" evidence="9">
    <location>
        <begin position="21"/>
        <end position="236"/>
    </location>
</feature>
<keyword evidence="4 7" id="KW-1133">Transmembrane helix</keyword>
<dbReference type="InterPro" id="IPR050250">
    <property type="entry name" value="Macrolide_Exporter_MacB"/>
</dbReference>
<evidence type="ECO:0000313" key="10">
    <source>
        <dbReference type="EMBL" id="OAD40731.1"/>
    </source>
</evidence>
<organism evidence="10 11">
    <name type="scientific">Polaribacter atrinae</name>
    <dbReference type="NCBI Taxonomy" id="1333662"/>
    <lineage>
        <taxon>Bacteria</taxon>
        <taxon>Pseudomonadati</taxon>
        <taxon>Bacteroidota</taxon>
        <taxon>Flavobacteriia</taxon>
        <taxon>Flavobacteriales</taxon>
        <taxon>Flavobacteriaceae</taxon>
    </lineage>
</organism>
<evidence type="ECO:0000256" key="5">
    <source>
        <dbReference type="ARBA" id="ARBA00023136"/>
    </source>
</evidence>
<feature type="transmembrane region" description="Helical" evidence="7">
    <location>
        <begin position="373"/>
        <end position="392"/>
    </location>
</feature>
<evidence type="ECO:0000256" key="1">
    <source>
        <dbReference type="ARBA" id="ARBA00004651"/>
    </source>
</evidence>
<evidence type="ECO:0000256" key="3">
    <source>
        <dbReference type="ARBA" id="ARBA00022692"/>
    </source>
</evidence>
<dbReference type="RefSeq" id="WP_068452429.1">
    <property type="nucleotide sequence ID" value="NZ_CANKUV010000015.1"/>
</dbReference>
<dbReference type="PANTHER" id="PTHR30572">
    <property type="entry name" value="MEMBRANE COMPONENT OF TRANSPORTER-RELATED"/>
    <property type="match status" value="1"/>
</dbReference>
<keyword evidence="5 7" id="KW-0472">Membrane</keyword>
<dbReference type="AlphaFoldDB" id="A0A176SZ79"/>
<dbReference type="GO" id="GO:0022857">
    <property type="term" value="F:transmembrane transporter activity"/>
    <property type="evidence" value="ECO:0007669"/>
    <property type="project" value="TreeGrafter"/>
</dbReference>
<dbReference type="EMBL" id="LVWE01000085">
    <property type="protein sequence ID" value="OAD40731.1"/>
    <property type="molecule type" value="Genomic_DNA"/>
</dbReference>
<feature type="transmembrane region" description="Helical" evidence="7">
    <location>
        <begin position="326"/>
        <end position="353"/>
    </location>
</feature>
<dbReference type="InterPro" id="IPR003838">
    <property type="entry name" value="ABC3_permease_C"/>
</dbReference>
<dbReference type="InterPro" id="IPR025857">
    <property type="entry name" value="MacB_PCD"/>
</dbReference>
<keyword evidence="10" id="KW-0547">Nucleotide-binding</keyword>
<evidence type="ECO:0000256" key="7">
    <source>
        <dbReference type="SAM" id="Phobius"/>
    </source>
</evidence>
<keyword evidence="3 7" id="KW-0812">Transmembrane</keyword>
<protein>
    <submittedName>
        <fullName evidence="10">ABC transporter ATP-binding protein</fullName>
    </submittedName>
</protein>
<dbReference type="STRING" id="1333662.LPB303_15870"/>
<comment type="similarity">
    <text evidence="6">Belongs to the ABC-4 integral membrane protein family.</text>
</comment>
<keyword evidence="2" id="KW-1003">Cell membrane</keyword>
<evidence type="ECO:0000259" key="9">
    <source>
        <dbReference type="Pfam" id="PF12704"/>
    </source>
</evidence>